<dbReference type="CDD" id="cd02440">
    <property type="entry name" value="AdoMet_MTases"/>
    <property type="match status" value="1"/>
</dbReference>
<dbReference type="InterPro" id="IPR029063">
    <property type="entry name" value="SAM-dependent_MTases_sf"/>
</dbReference>
<dbReference type="RefSeq" id="WP_273249063.1">
    <property type="nucleotide sequence ID" value="NZ_VENJ01000007.1"/>
</dbReference>
<dbReference type="Gene3D" id="3.40.50.150">
    <property type="entry name" value="Vaccinia Virus protein VP39"/>
    <property type="match status" value="1"/>
</dbReference>
<proteinExistence type="predicted"/>
<dbReference type="GO" id="GO:0032259">
    <property type="term" value="P:methylation"/>
    <property type="evidence" value="ECO:0007669"/>
    <property type="project" value="UniProtKB-KW"/>
</dbReference>
<sequence length="198" mass="21885">MWEERYSTPDYVFGKDPAQFLTEHMHLLHAGQTALCVADGEGRNSVFLAQQGLQVTALEYAPSAIAKAQDLAKAAGVSIDIQEADVLRHHWADQYDAVLGIFIQFAGPEEREQLFTGMKRSVRPGGLMLLHGYTPEQIAYGTGGPPHAENMYTTGQLATDFDGWDILENRAYERDVQEGRGHSGHSALIDFVARKPAR</sequence>
<name>A0A7C9LRQ1_9RHOB</name>
<organism evidence="2 3">
    <name type="scientific">Sediminimonas qiaohouensis</name>
    <dbReference type="NCBI Taxonomy" id="552061"/>
    <lineage>
        <taxon>Bacteria</taxon>
        <taxon>Pseudomonadati</taxon>
        <taxon>Pseudomonadota</taxon>
        <taxon>Alphaproteobacteria</taxon>
        <taxon>Rhodobacterales</taxon>
        <taxon>Roseobacteraceae</taxon>
        <taxon>Sediminimonas</taxon>
    </lineage>
</organism>
<keyword evidence="2" id="KW-0808">Transferase</keyword>
<keyword evidence="2" id="KW-0489">Methyltransferase</keyword>
<dbReference type="SUPFAM" id="SSF53335">
    <property type="entry name" value="S-adenosyl-L-methionine-dependent methyltransferases"/>
    <property type="match status" value="1"/>
</dbReference>
<dbReference type="EMBL" id="VENJ01000007">
    <property type="protein sequence ID" value="MTJ04416.1"/>
    <property type="molecule type" value="Genomic_DNA"/>
</dbReference>
<feature type="domain" description="Methyltransferase" evidence="1">
    <location>
        <begin position="35"/>
        <end position="126"/>
    </location>
</feature>
<comment type="caution">
    <text evidence="2">The sequence shown here is derived from an EMBL/GenBank/DDBJ whole genome shotgun (WGS) entry which is preliminary data.</text>
</comment>
<dbReference type="AlphaFoldDB" id="A0A7C9LRQ1"/>
<evidence type="ECO:0000313" key="3">
    <source>
        <dbReference type="Proteomes" id="UP000483078"/>
    </source>
</evidence>
<reference evidence="2 3" key="1">
    <citation type="submission" date="2019-06" db="EMBL/GenBank/DDBJ databases">
        <title>Enrichment of Autotrophic Halophilic Microorganisms from Red Sea Brine Pool Using Microbial Electrosynthesis System.</title>
        <authorList>
            <person name="Alqahtani M.F."/>
            <person name="Bajracharya S."/>
            <person name="Katuri K.P."/>
            <person name="Ali M."/>
            <person name="Saikaly P.E."/>
        </authorList>
    </citation>
    <scope>NUCLEOTIDE SEQUENCE [LARGE SCALE GENOMIC DNA]</scope>
    <source>
        <strain evidence="2">MES6</strain>
    </source>
</reference>
<dbReference type="InterPro" id="IPR041698">
    <property type="entry name" value="Methyltransf_25"/>
</dbReference>
<dbReference type="GO" id="GO:0008168">
    <property type="term" value="F:methyltransferase activity"/>
    <property type="evidence" value="ECO:0007669"/>
    <property type="project" value="UniProtKB-KW"/>
</dbReference>
<accession>A0A7C9LRQ1</accession>
<evidence type="ECO:0000313" key="2">
    <source>
        <dbReference type="EMBL" id="MTJ04416.1"/>
    </source>
</evidence>
<evidence type="ECO:0000259" key="1">
    <source>
        <dbReference type="Pfam" id="PF13649"/>
    </source>
</evidence>
<protein>
    <submittedName>
        <fullName evidence="2">Class I SAM-dependent methyltransferase</fullName>
    </submittedName>
</protein>
<dbReference type="Pfam" id="PF13649">
    <property type="entry name" value="Methyltransf_25"/>
    <property type="match status" value="1"/>
</dbReference>
<dbReference type="Proteomes" id="UP000483078">
    <property type="component" value="Unassembled WGS sequence"/>
</dbReference>
<gene>
    <name evidence="2" type="ORF">FH759_06955</name>
</gene>